<dbReference type="EMBL" id="WJEC01006463">
    <property type="protein sequence ID" value="KAF7473005.1"/>
    <property type="molecule type" value="Genomic_DNA"/>
</dbReference>
<dbReference type="Pfam" id="PF11414">
    <property type="entry name" value="Suppressor_APC"/>
    <property type="match status" value="1"/>
</dbReference>
<feature type="compositionally biased region" description="Polar residues" evidence="1">
    <location>
        <begin position="105"/>
        <end position="114"/>
    </location>
</feature>
<evidence type="ECO:0000256" key="1">
    <source>
        <dbReference type="SAM" id="MobiDB-lite"/>
    </source>
</evidence>
<evidence type="ECO:0000313" key="4">
    <source>
        <dbReference type="Proteomes" id="UP000335636"/>
    </source>
</evidence>
<sequence>MQALEREQDALWQGLELLEHGRAWCEDHLREAQQQQLHLGALVLPTSIEQGQFLHHPELEGRAVEAELVAATGVIKAAERKHPVSRGDGSAELSPGAERPYPCVNPSQSSEGAG</sequence>
<dbReference type="Proteomes" id="UP000662637">
    <property type="component" value="Unassembled WGS sequence"/>
</dbReference>
<dbReference type="AlphaFoldDB" id="A0A5E4C1I4"/>
<feature type="region of interest" description="Disordered" evidence="1">
    <location>
        <begin position="79"/>
        <end position="114"/>
    </location>
</feature>
<gene>
    <name evidence="2" type="ORF">GHT09_016248</name>
    <name evidence="3" type="ORF">MONAX_5E036248</name>
</gene>
<proteinExistence type="predicted"/>
<reference evidence="3 4" key="1">
    <citation type="submission" date="2019-04" db="EMBL/GenBank/DDBJ databases">
        <authorList>
            <person name="Alioto T."/>
            <person name="Alioto T."/>
        </authorList>
    </citation>
    <scope>NUCLEOTIDE SEQUENCE [LARGE SCALE GENOMIC DNA]</scope>
</reference>
<evidence type="ECO:0000313" key="2">
    <source>
        <dbReference type="EMBL" id="KAF7473005.1"/>
    </source>
</evidence>
<name>A0A5E4C1I4_MARMO</name>
<reference evidence="2" key="2">
    <citation type="submission" date="2020-08" db="EMBL/GenBank/DDBJ databases">
        <authorList>
            <person name="Shumante A."/>
            <person name="Zimin A.V."/>
            <person name="Puiu D."/>
            <person name="Salzberg S.L."/>
        </authorList>
    </citation>
    <scope>NUCLEOTIDE SEQUENCE</scope>
    <source>
        <strain evidence="2">WC2-LM</strain>
        <tissue evidence="2">Liver</tissue>
    </source>
</reference>
<protein>
    <submittedName>
        <fullName evidence="3">Uncharacterized protein</fullName>
    </submittedName>
</protein>
<evidence type="ECO:0000313" key="3">
    <source>
        <dbReference type="EMBL" id="VTJ75665.1"/>
    </source>
</evidence>
<dbReference type="Proteomes" id="UP000335636">
    <property type="component" value="Unassembled WGS sequence"/>
</dbReference>
<keyword evidence="4" id="KW-1185">Reference proteome</keyword>
<accession>A0A5E4C1I4</accession>
<organism evidence="3 4">
    <name type="scientific">Marmota monax</name>
    <name type="common">Woodchuck</name>
    <dbReference type="NCBI Taxonomy" id="9995"/>
    <lineage>
        <taxon>Eukaryota</taxon>
        <taxon>Metazoa</taxon>
        <taxon>Chordata</taxon>
        <taxon>Craniata</taxon>
        <taxon>Vertebrata</taxon>
        <taxon>Euteleostomi</taxon>
        <taxon>Mammalia</taxon>
        <taxon>Eutheria</taxon>
        <taxon>Euarchontoglires</taxon>
        <taxon>Glires</taxon>
        <taxon>Rodentia</taxon>
        <taxon>Sciuromorpha</taxon>
        <taxon>Sciuridae</taxon>
        <taxon>Xerinae</taxon>
        <taxon>Marmotini</taxon>
        <taxon>Marmota</taxon>
    </lineage>
</organism>
<dbReference type="EMBL" id="CABDUW010000817">
    <property type="protein sequence ID" value="VTJ75665.1"/>
    <property type="molecule type" value="Genomic_DNA"/>
</dbReference>